<keyword evidence="4 10" id="KW-0812">Transmembrane</keyword>
<dbReference type="Gene3D" id="1.10.510.10">
    <property type="entry name" value="Transferase(Phosphotransferase) domain 1"/>
    <property type="match status" value="1"/>
</dbReference>
<dbReference type="SUPFAM" id="SSF56112">
    <property type="entry name" value="Protein kinase-like (PK-like)"/>
    <property type="match status" value="1"/>
</dbReference>
<dbReference type="Proteomes" id="UP000737018">
    <property type="component" value="Unassembled WGS sequence"/>
</dbReference>
<dbReference type="PANTHER" id="PTHR31618">
    <property type="entry name" value="MECHANOSENSITIVE ION CHANNEL PROTEIN 5"/>
    <property type="match status" value="1"/>
</dbReference>
<keyword evidence="7 10" id="KW-0472">Membrane</keyword>
<dbReference type="Gene3D" id="2.30.30.60">
    <property type="match status" value="1"/>
</dbReference>
<feature type="transmembrane region" description="Helical" evidence="10">
    <location>
        <begin position="392"/>
        <end position="412"/>
    </location>
</feature>
<reference evidence="12" key="1">
    <citation type="submission" date="2020-03" db="EMBL/GenBank/DDBJ databases">
        <title>Castanea mollissima Vanexum genome sequencing.</title>
        <authorList>
            <person name="Staton M."/>
        </authorList>
    </citation>
    <scope>NUCLEOTIDE SEQUENCE</scope>
    <source>
        <tissue evidence="12">Leaf</tissue>
    </source>
</reference>
<evidence type="ECO:0000256" key="1">
    <source>
        <dbReference type="ARBA" id="ARBA00004141"/>
    </source>
</evidence>
<dbReference type="InterPro" id="IPR023408">
    <property type="entry name" value="MscS_beta-dom_sf"/>
</dbReference>
<evidence type="ECO:0000259" key="11">
    <source>
        <dbReference type="Pfam" id="PF00924"/>
    </source>
</evidence>
<evidence type="ECO:0000313" key="12">
    <source>
        <dbReference type="EMBL" id="KAF3971540.1"/>
    </source>
</evidence>
<feature type="region of interest" description="Disordered" evidence="9">
    <location>
        <begin position="199"/>
        <end position="227"/>
    </location>
</feature>
<dbReference type="OrthoDB" id="544685at2759"/>
<dbReference type="InterPro" id="IPR010920">
    <property type="entry name" value="LSM_dom_sf"/>
</dbReference>
<dbReference type="InterPro" id="IPR011009">
    <property type="entry name" value="Kinase-like_dom_sf"/>
</dbReference>
<sequence length="626" mass="72797">MDGSRVIEHKPYDHKVDVFSFGVLRWELLTGKGLRPTIPRHTPPKLGELLERCWQQDPSLRPEFSQILDILRHMAKRVADERMDQQRQKRKSPRRTEKLCRAPQHHHLHKEERERNYYQMAQSQREVVIKPDDINGSPCSNNFQGRSESLRRRIKELSDQENHQGYLNLGGPEVIKCSSNVSFRQRSCKSAMSMNKSRLIDPQEEPCQSSVNSGRMPEKDQDYEDNDDIDDIPQEYKRMKFSTLTMLQSEALFYQYVIKVLSSSPLFKRHDTEEEAMAEVQELEKARVTLPGDPGTTLLPRSRKTRSECQAKEAANRIFQSVAKPGSECIYLEDVMHFMSKEEALMTMHLFGVAAISKSFHRDWMVKAFRERRALALSLTDAKTAVDELHTLLNILVAILTLIIWLIILEVRISHFLVFTSSQLVLVVFIFGNTCKTVFEAIIFLFVIHPFDVGDHCEVDGVLIVVNEMNILTTVFLRYDIQKIIYPNSILATKPIGKYRCSPDMGDAIDFCINISTPMEKITSMKERIRRYIESKNEHRQPGPMVIMRDVIYMNKLMMSVWLAHRLNYQDMKGRFLRREGLLEEMIKVFKELDNEYRLLPVDVNVQNLPPLVSNRLPTTWKTYAS</sequence>
<evidence type="ECO:0000256" key="3">
    <source>
        <dbReference type="ARBA" id="ARBA00022448"/>
    </source>
</evidence>
<organism evidence="12 13">
    <name type="scientific">Castanea mollissima</name>
    <name type="common">Chinese chestnut</name>
    <dbReference type="NCBI Taxonomy" id="60419"/>
    <lineage>
        <taxon>Eukaryota</taxon>
        <taxon>Viridiplantae</taxon>
        <taxon>Streptophyta</taxon>
        <taxon>Embryophyta</taxon>
        <taxon>Tracheophyta</taxon>
        <taxon>Spermatophyta</taxon>
        <taxon>Magnoliopsida</taxon>
        <taxon>eudicotyledons</taxon>
        <taxon>Gunneridae</taxon>
        <taxon>Pentapetalae</taxon>
        <taxon>rosids</taxon>
        <taxon>fabids</taxon>
        <taxon>Fagales</taxon>
        <taxon>Fagaceae</taxon>
        <taxon>Castanea</taxon>
    </lineage>
</organism>
<comment type="caution">
    <text evidence="12">The sequence shown here is derived from an EMBL/GenBank/DDBJ whole genome shotgun (WGS) entry which is preliminary data.</text>
</comment>
<evidence type="ECO:0000256" key="5">
    <source>
        <dbReference type="ARBA" id="ARBA00022989"/>
    </source>
</evidence>
<keyword evidence="8" id="KW-0407">Ion channel</keyword>
<dbReference type="GO" id="GO:0050982">
    <property type="term" value="P:detection of mechanical stimulus"/>
    <property type="evidence" value="ECO:0007669"/>
    <property type="project" value="UniProtKB-ARBA"/>
</dbReference>
<feature type="transmembrane region" description="Helical" evidence="10">
    <location>
        <begin position="424"/>
        <end position="448"/>
    </location>
</feature>
<gene>
    <name evidence="12" type="ORF">CMV_004874</name>
</gene>
<dbReference type="GO" id="GO:0005886">
    <property type="term" value="C:plasma membrane"/>
    <property type="evidence" value="ECO:0007669"/>
    <property type="project" value="TreeGrafter"/>
</dbReference>
<dbReference type="InterPro" id="IPR016688">
    <property type="entry name" value="MscS-like_plants/fungi"/>
</dbReference>
<evidence type="ECO:0000256" key="4">
    <source>
        <dbReference type="ARBA" id="ARBA00022692"/>
    </source>
</evidence>
<evidence type="ECO:0000256" key="7">
    <source>
        <dbReference type="ARBA" id="ARBA00023136"/>
    </source>
</evidence>
<dbReference type="GO" id="GO:0006820">
    <property type="term" value="P:monoatomic anion transport"/>
    <property type="evidence" value="ECO:0007669"/>
    <property type="project" value="TreeGrafter"/>
</dbReference>
<protein>
    <recommendedName>
        <fullName evidence="11">Mechanosensitive ion channel MscS domain-containing protein</fullName>
    </recommendedName>
</protein>
<name>A0A8J4RQV2_9ROSI</name>
<evidence type="ECO:0000313" key="13">
    <source>
        <dbReference type="Proteomes" id="UP000737018"/>
    </source>
</evidence>
<evidence type="ECO:0000256" key="9">
    <source>
        <dbReference type="SAM" id="MobiDB-lite"/>
    </source>
</evidence>
<dbReference type="AlphaFoldDB" id="A0A8J4RQV2"/>
<dbReference type="GO" id="GO:0008381">
    <property type="term" value="F:mechanosensitive monoatomic ion channel activity"/>
    <property type="evidence" value="ECO:0007669"/>
    <property type="project" value="TreeGrafter"/>
</dbReference>
<dbReference type="FunFam" id="2.30.30.60:FF:000003">
    <property type="entry name" value="Predicted mechanosensitive ion channel"/>
    <property type="match status" value="1"/>
</dbReference>
<dbReference type="InterPro" id="IPR006685">
    <property type="entry name" value="MscS_channel_2nd"/>
</dbReference>
<evidence type="ECO:0000256" key="10">
    <source>
        <dbReference type="SAM" id="Phobius"/>
    </source>
</evidence>
<keyword evidence="5 10" id="KW-1133">Transmembrane helix</keyword>
<comment type="subcellular location">
    <subcellularLocation>
        <location evidence="1">Membrane</location>
        <topology evidence="1">Multi-pass membrane protein</topology>
    </subcellularLocation>
</comment>
<accession>A0A8J4RQV2</accession>
<proteinExistence type="inferred from homology"/>
<keyword evidence="6" id="KW-0406">Ion transport</keyword>
<comment type="similarity">
    <text evidence="2">Belongs to the MscS (TC 1.A.23) family.</text>
</comment>
<evidence type="ECO:0000256" key="8">
    <source>
        <dbReference type="ARBA" id="ARBA00023303"/>
    </source>
</evidence>
<keyword evidence="3" id="KW-0813">Transport</keyword>
<keyword evidence="13" id="KW-1185">Reference proteome</keyword>
<dbReference type="EMBL" id="JRKL02000418">
    <property type="protein sequence ID" value="KAF3971540.1"/>
    <property type="molecule type" value="Genomic_DNA"/>
</dbReference>
<evidence type="ECO:0000256" key="6">
    <source>
        <dbReference type="ARBA" id="ARBA00023065"/>
    </source>
</evidence>
<feature type="domain" description="Mechanosensitive ion channel MscS" evidence="11">
    <location>
        <begin position="443"/>
        <end position="496"/>
    </location>
</feature>
<dbReference type="Pfam" id="PF00924">
    <property type="entry name" value="MS_channel_2nd"/>
    <property type="match status" value="1"/>
</dbReference>
<feature type="region of interest" description="Disordered" evidence="9">
    <location>
        <begin position="79"/>
        <end position="112"/>
    </location>
</feature>
<dbReference type="SUPFAM" id="SSF50182">
    <property type="entry name" value="Sm-like ribonucleoproteins"/>
    <property type="match status" value="1"/>
</dbReference>
<evidence type="ECO:0000256" key="2">
    <source>
        <dbReference type="ARBA" id="ARBA00008017"/>
    </source>
</evidence>
<dbReference type="PANTHER" id="PTHR31618:SF8">
    <property type="entry name" value="MECHANOSENSITIVE ION CHANNEL PROTEIN"/>
    <property type="match status" value="1"/>
</dbReference>